<dbReference type="EMBL" id="JAHGAW010000009">
    <property type="protein sequence ID" value="MBT2188038.1"/>
    <property type="molecule type" value="Genomic_DNA"/>
</dbReference>
<sequence length="361" mass="38900">MASVVPDDAISLSPSAVWSWRPSKAAWFHNVRVLAERLCLPPALSVDAMALRAALKTAAETEAEWLYHPAVSPIFRPLATGNRGYGGILHLAAWTAAHVPDDLGQITVPDGARLWTPQGPLELEGGWYDLALLGSTMRTDVDAPAIALDPFDTLSGECSSSSPTNGDLGTDHDSVYNYLSSIDFFRRAVPEAFDWVTQVARLVAPVGGGAPSSSAFRSASDPETPGLIRLDLGCGLLFTLEALVHESAHNYFYLAEAWGPLVAPDQLHRRFPSPLKAAPRPLRGVMLAYHALAHITALYDALGDVDAFAAQPVLAQQYAELRDAAVYAEATCMAAAGCLTDRGRQFLNDTSNRVFRYARQS</sequence>
<organism evidence="1 2">
    <name type="scientific">Sphingobium nicotianae</name>
    <dbReference type="NCBI Taxonomy" id="2782607"/>
    <lineage>
        <taxon>Bacteria</taxon>
        <taxon>Pseudomonadati</taxon>
        <taxon>Pseudomonadota</taxon>
        <taxon>Alphaproteobacteria</taxon>
        <taxon>Sphingomonadales</taxon>
        <taxon>Sphingomonadaceae</taxon>
        <taxon>Sphingobium</taxon>
    </lineage>
</organism>
<evidence type="ECO:0008006" key="3">
    <source>
        <dbReference type="Google" id="ProtNLM"/>
    </source>
</evidence>
<accession>A0A9X1IS28</accession>
<reference evidence="1" key="1">
    <citation type="submission" date="2021-05" db="EMBL/GenBank/DDBJ databases">
        <title>Genome of Sphingobium sp. strain.</title>
        <authorList>
            <person name="Fan R."/>
        </authorList>
    </citation>
    <scope>NUCLEOTIDE SEQUENCE</scope>
    <source>
        <strain evidence="1">H33</strain>
    </source>
</reference>
<comment type="caution">
    <text evidence="1">The sequence shown here is derived from an EMBL/GenBank/DDBJ whole genome shotgun (WGS) entry which is preliminary data.</text>
</comment>
<evidence type="ECO:0000313" key="1">
    <source>
        <dbReference type="EMBL" id="MBT2188038.1"/>
    </source>
</evidence>
<gene>
    <name evidence="1" type="ORF">KK488_13870</name>
</gene>
<evidence type="ECO:0000313" key="2">
    <source>
        <dbReference type="Proteomes" id="UP001138757"/>
    </source>
</evidence>
<name>A0A9X1IS28_9SPHN</name>
<dbReference type="NCBIfam" id="TIGR04267">
    <property type="entry name" value="mod_HExxH"/>
    <property type="match status" value="1"/>
</dbReference>
<keyword evidence="2" id="KW-1185">Reference proteome</keyword>
<proteinExistence type="predicted"/>
<dbReference type="AlphaFoldDB" id="A0A9X1IS28"/>
<protein>
    <recommendedName>
        <fullName evidence="3">HEXXH motif domain-containing protein</fullName>
    </recommendedName>
</protein>
<dbReference type="Proteomes" id="UP001138757">
    <property type="component" value="Unassembled WGS sequence"/>
</dbReference>
<dbReference type="RefSeq" id="WP_214624298.1">
    <property type="nucleotide sequence ID" value="NZ_JAHGAW010000009.1"/>
</dbReference>
<dbReference type="InterPro" id="IPR026337">
    <property type="entry name" value="AKG_HExxH"/>
</dbReference>